<dbReference type="PANTHER" id="PTHR10434">
    <property type="entry name" value="1-ACYL-SN-GLYCEROL-3-PHOSPHATE ACYLTRANSFERASE"/>
    <property type="match status" value="1"/>
</dbReference>
<dbReference type="CDD" id="cd07989">
    <property type="entry name" value="LPLAT_AGPAT-like"/>
    <property type="match status" value="1"/>
</dbReference>
<dbReference type="GO" id="GO:0016020">
    <property type="term" value="C:membrane"/>
    <property type="evidence" value="ECO:0007669"/>
    <property type="project" value="InterPro"/>
</dbReference>
<evidence type="ECO:0000256" key="5">
    <source>
        <dbReference type="SAM" id="Phobius"/>
    </source>
</evidence>
<keyword evidence="4" id="KW-0444">Lipid biosynthesis</keyword>
<gene>
    <name evidence="7" type="ORF">WHR41_00901</name>
</gene>
<comment type="domain">
    <text evidence="4">The HXXXXD motif is essential for acyltransferase activity and may constitute the binding site for the phosphate moiety of the glycerol-3-phosphate.</text>
</comment>
<keyword evidence="2 4" id="KW-0808">Transferase</keyword>
<dbReference type="RefSeq" id="XP_069233632.1">
    <property type="nucleotide sequence ID" value="XM_069369507.1"/>
</dbReference>
<keyword evidence="5" id="KW-0472">Membrane</keyword>
<evidence type="ECO:0000256" key="3">
    <source>
        <dbReference type="ARBA" id="ARBA00023315"/>
    </source>
</evidence>
<name>A0AB34L360_9PEZI</name>
<evidence type="ECO:0000259" key="6">
    <source>
        <dbReference type="SMART" id="SM00563"/>
    </source>
</evidence>
<dbReference type="SMART" id="SM00563">
    <property type="entry name" value="PlsC"/>
    <property type="match status" value="1"/>
</dbReference>
<protein>
    <recommendedName>
        <fullName evidence="4">1-acyl-sn-glycerol-3-phosphate acyltransferase</fullName>
        <ecNumber evidence="4">2.3.1.51</ecNumber>
    </recommendedName>
</protein>
<dbReference type="EMBL" id="JAAQHG020000002">
    <property type="protein sequence ID" value="KAL1590527.1"/>
    <property type="molecule type" value="Genomic_DNA"/>
</dbReference>
<dbReference type="PANTHER" id="PTHR10434:SF11">
    <property type="entry name" value="1-ACYL-SN-GLYCEROL-3-PHOSPHATE ACYLTRANSFERASE"/>
    <property type="match status" value="1"/>
</dbReference>
<proteinExistence type="inferred from homology"/>
<dbReference type="GeneID" id="96002345"/>
<keyword evidence="5" id="KW-0812">Transmembrane</keyword>
<feature type="transmembrane region" description="Helical" evidence="5">
    <location>
        <begin position="6"/>
        <end position="26"/>
    </location>
</feature>
<keyword evidence="4" id="KW-0443">Lipid metabolism</keyword>
<evidence type="ECO:0000313" key="8">
    <source>
        <dbReference type="Proteomes" id="UP000803884"/>
    </source>
</evidence>
<keyword evidence="4" id="KW-1208">Phospholipid metabolism</keyword>
<evidence type="ECO:0000313" key="7">
    <source>
        <dbReference type="EMBL" id="KAL1590527.1"/>
    </source>
</evidence>
<comment type="catalytic activity">
    <reaction evidence="4">
        <text>a 1-acyl-sn-glycero-3-phosphate + an acyl-CoA = a 1,2-diacyl-sn-glycero-3-phosphate + CoA</text>
        <dbReference type="Rhea" id="RHEA:19709"/>
        <dbReference type="ChEBI" id="CHEBI:57287"/>
        <dbReference type="ChEBI" id="CHEBI:57970"/>
        <dbReference type="ChEBI" id="CHEBI:58342"/>
        <dbReference type="ChEBI" id="CHEBI:58608"/>
        <dbReference type="EC" id="2.3.1.51"/>
    </reaction>
</comment>
<dbReference type="AlphaFoldDB" id="A0AB34L360"/>
<dbReference type="InterPro" id="IPR004552">
    <property type="entry name" value="AGP_acyltrans"/>
</dbReference>
<dbReference type="Proteomes" id="UP000803884">
    <property type="component" value="Unassembled WGS sequence"/>
</dbReference>
<keyword evidence="4" id="KW-0594">Phospholipid biosynthesis</keyword>
<dbReference type="NCBIfam" id="TIGR00530">
    <property type="entry name" value="AGP_acyltrn"/>
    <property type="match status" value="1"/>
</dbReference>
<dbReference type="GO" id="GO:0006654">
    <property type="term" value="P:phosphatidic acid biosynthetic process"/>
    <property type="evidence" value="ECO:0007669"/>
    <property type="project" value="TreeGrafter"/>
</dbReference>
<evidence type="ECO:0000256" key="4">
    <source>
        <dbReference type="RuleBase" id="RU361267"/>
    </source>
</evidence>
<feature type="domain" description="Phospholipid/glycerol acyltransferase" evidence="6">
    <location>
        <begin position="112"/>
        <end position="229"/>
    </location>
</feature>
<keyword evidence="3 4" id="KW-0012">Acyltransferase</keyword>
<dbReference type="GO" id="GO:0003841">
    <property type="term" value="F:1-acylglycerol-3-phosphate O-acyltransferase activity"/>
    <property type="evidence" value="ECO:0007669"/>
    <property type="project" value="UniProtKB-UniRule"/>
</dbReference>
<evidence type="ECO:0000256" key="2">
    <source>
        <dbReference type="ARBA" id="ARBA00022679"/>
    </source>
</evidence>
<dbReference type="InterPro" id="IPR002123">
    <property type="entry name" value="Plipid/glycerol_acylTrfase"/>
</dbReference>
<dbReference type="GO" id="GO:0005783">
    <property type="term" value="C:endoplasmic reticulum"/>
    <property type="evidence" value="ECO:0007669"/>
    <property type="project" value="TreeGrafter"/>
</dbReference>
<organism evidence="7 8">
    <name type="scientific">Cladosporium halotolerans</name>
    <dbReference type="NCBI Taxonomy" id="1052096"/>
    <lineage>
        <taxon>Eukaryota</taxon>
        <taxon>Fungi</taxon>
        <taxon>Dikarya</taxon>
        <taxon>Ascomycota</taxon>
        <taxon>Pezizomycotina</taxon>
        <taxon>Dothideomycetes</taxon>
        <taxon>Dothideomycetidae</taxon>
        <taxon>Cladosporiales</taxon>
        <taxon>Cladosporiaceae</taxon>
        <taxon>Cladosporium</taxon>
    </lineage>
</organism>
<keyword evidence="5" id="KW-1133">Transmembrane helix</keyword>
<comment type="similarity">
    <text evidence="1 4">Belongs to the 1-acyl-sn-glycerol-3-phosphate acyltransferase family.</text>
</comment>
<reference evidence="7 8" key="1">
    <citation type="journal article" date="2020" name="Microbiol. Resour. Announc.">
        <title>Draft Genome Sequence of a Cladosporium Species Isolated from the Mesophotic Ascidian Didemnum maculosum.</title>
        <authorList>
            <person name="Gioti A."/>
            <person name="Siaperas R."/>
            <person name="Nikolaivits E."/>
            <person name="Le Goff G."/>
            <person name="Ouazzani J."/>
            <person name="Kotoulas G."/>
            <person name="Topakas E."/>
        </authorList>
    </citation>
    <scope>NUCLEOTIDE SEQUENCE [LARGE SCALE GENOMIC DNA]</scope>
    <source>
        <strain evidence="7 8">TM138-S3</strain>
    </source>
</reference>
<keyword evidence="8" id="KW-1185">Reference proteome</keyword>
<dbReference type="EC" id="2.3.1.51" evidence="4"/>
<evidence type="ECO:0000256" key="1">
    <source>
        <dbReference type="ARBA" id="ARBA00008655"/>
    </source>
</evidence>
<dbReference type="SUPFAM" id="SSF69593">
    <property type="entry name" value="Glycerol-3-phosphate (1)-acyltransferase"/>
    <property type="match status" value="1"/>
</dbReference>
<comment type="caution">
    <text evidence="7">The sequence shown here is derived from an EMBL/GenBank/DDBJ whole genome shotgun (WGS) entry which is preliminary data.</text>
</comment>
<dbReference type="Pfam" id="PF01553">
    <property type="entry name" value="Acyltransferase"/>
    <property type="match status" value="1"/>
</dbReference>
<sequence length="321" mass="35501">MAFTTVLAWVVGSPIAVLVTTQVLYVVANVTNSQKIDYYARCVASFTALLVCATYGTIASACLNVVGYGGLGQWTTARSFKWTMLVYTGVWFEIEDPDGLLQGETWDKLRPAVLVGNHQTELDVLLLGHLFPKYCSVTAKKSLMYLPFLGWFMALSKTVFIERKSRSQAVAAFDNAAEQMHKNRQSVYIFPEGTRSYYDYPDLLPFKKGAFHLAVQAQVPIIPIAVANYSNVLDVRRKLFRPGTIPVKVLQPIVTKGKTKEDVDSLVEQTRNVMLAELKNITVKARDQGVALKEGERVNGAAKSSGIEVDVAGGNELNPRR</sequence>
<accession>A0AB34L360</accession>